<accession>E3KZ43</accession>
<reference key="1">
    <citation type="submission" date="2007-01" db="EMBL/GenBank/DDBJ databases">
        <title>The Genome Sequence of Puccinia graminis f. sp. tritici Strain CRL 75-36-700-3.</title>
        <authorList>
            <consortium name="The Broad Institute Genome Sequencing Platform"/>
            <person name="Birren B."/>
            <person name="Lander E."/>
            <person name="Galagan J."/>
            <person name="Nusbaum C."/>
            <person name="Devon K."/>
            <person name="Cuomo C."/>
            <person name="Jaffe D."/>
            <person name="Butler J."/>
            <person name="Alvarez P."/>
            <person name="Gnerre S."/>
            <person name="Grabherr M."/>
            <person name="Mauceli E."/>
            <person name="Brockman W."/>
            <person name="Young S."/>
            <person name="LaButti K."/>
            <person name="Sykes S."/>
            <person name="DeCaprio D."/>
            <person name="Crawford M."/>
            <person name="Koehrsen M."/>
            <person name="Engels R."/>
            <person name="Montgomery P."/>
            <person name="Pearson M."/>
            <person name="Howarth C."/>
            <person name="Larson L."/>
            <person name="White J."/>
            <person name="Zeng Q."/>
            <person name="Kodira C."/>
            <person name="Yandava C."/>
            <person name="Alvarado L."/>
            <person name="O'Leary S."/>
            <person name="Szabo L."/>
            <person name="Dean R."/>
            <person name="Schein J."/>
        </authorList>
    </citation>
    <scope>NUCLEOTIDE SEQUENCE</scope>
    <source>
        <strain>CRL 75-36-700-3</strain>
    </source>
</reference>
<organism evidence="1 2">
    <name type="scientific">Puccinia graminis f. sp. tritici (strain CRL 75-36-700-3 / race SCCL)</name>
    <name type="common">Black stem rust fungus</name>
    <dbReference type="NCBI Taxonomy" id="418459"/>
    <lineage>
        <taxon>Eukaryota</taxon>
        <taxon>Fungi</taxon>
        <taxon>Dikarya</taxon>
        <taxon>Basidiomycota</taxon>
        <taxon>Pucciniomycotina</taxon>
        <taxon>Pucciniomycetes</taxon>
        <taxon>Pucciniales</taxon>
        <taxon>Pucciniaceae</taxon>
        <taxon>Puccinia</taxon>
    </lineage>
</organism>
<dbReference type="GeneID" id="10547539"/>
<dbReference type="VEuPathDB" id="FungiDB:PGTG_15717"/>
<proteinExistence type="predicted"/>
<evidence type="ECO:0000313" key="2">
    <source>
        <dbReference type="Proteomes" id="UP000008783"/>
    </source>
</evidence>
<protein>
    <submittedName>
        <fullName evidence="1">Uncharacterized protein</fullName>
    </submittedName>
</protein>
<reference evidence="2" key="2">
    <citation type="journal article" date="2011" name="Proc. Natl. Acad. Sci. U.S.A.">
        <title>Obligate biotrophy features unraveled by the genomic analysis of rust fungi.</title>
        <authorList>
            <person name="Duplessis S."/>
            <person name="Cuomo C.A."/>
            <person name="Lin Y.-C."/>
            <person name="Aerts A."/>
            <person name="Tisserant E."/>
            <person name="Veneault-Fourrey C."/>
            <person name="Joly D.L."/>
            <person name="Hacquard S."/>
            <person name="Amselem J."/>
            <person name="Cantarel B.L."/>
            <person name="Chiu R."/>
            <person name="Coutinho P.M."/>
            <person name="Feau N."/>
            <person name="Field M."/>
            <person name="Frey P."/>
            <person name="Gelhaye E."/>
            <person name="Goldberg J."/>
            <person name="Grabherr M.G."/>
            <person name="Kodira C.D."/>
            <person name="Kohler A."/>
            <person name="Kuees U."/>
            <person name="Lindquist E.A."/>
            <person name="Lucas S.M."/>
            <person name="Mago R."/>
            <person name="Mauceli E."/>
            <person name="Morin E."/>
            <person name="Murat C."/>
            <person name="Pangilinan J.L."/>
            <person name="Park R."/>
            <person name="Pearson M."/>
            <person name="Quesneville H."/>
            <person name="Rouhier N."/>
            <person name="Sakthikumar S."/>
            <person name="Salamov A.A."/>
            <person name="Schmutz J."/>
            <person name="Selles B."/>
            <person name="Shapiro H."/>
            <person name="Tanguay P."/>
            <person name="Tuskan G.A."/>
            <person name="Henrissat B."/>
            <person name="Van de Peer Y."/>
            <person name="Rouze P."/>
            <person name="Ellis J.G."/>
            <person name="Dodds P.N."/>
            <person name="Schein J.E."/>
            <person name="Zhong S."/>
            <person name="Hamelin R.C."/>
            <person name="Grigoriev I.V."/>
            <person name="Szabo L.J."/>
            <person name="Martin F."/>
        </authorList>
    </citation>
    <scope>NUCLEOTIDE SEQUENCE [LARGE SCALE GENOMIC DNA]</scope>
    <source>
        <strain evidence="2">CRL 75-36-700-3 / race SCCL</strain>
    </source>
</reference>
<dbReference type="EMBL" id="DS178323">
    <property type="protein sequence ID" value="EFP89568.1"/>
    <property type="molecule type" value="Genomic_DNA"/>
</dbReference>
<name>E3KZ43_PUCGT</name>
<gene>
    <name evidence="1" type="ORF">PGTG_15717</name>
</gene>
<dbReference type="InParanoid" id="E3KZ43"/>
<dbReference type="Proteomes" id="UP000008783">
    <property type="component" value="Unassembled WGS sequence"/>
</dbReference>
<dbReference type="AlphaFoldDB" id="E3KZ43"/>
<keyword evidence="2" id="KW-1185">Reference proteome</keyword>
<dbReference type="HOGENOM" id="CLU_636370_0_0_1"/>
<dbReference type="KEGG" id="pgr:PGTG_15717"/>
<sequence>MQKESGWLSNPFHQQILVKYFLELSRPLLQKIFEYLQKRATSERGISKAKKSLSLRENCSQLAFQIFETQLQLSKNQNHLPLGQLSNENYIAIKFLWNLHPDLVVAELERCAVVNTAIDQYELHRRIITFTTQIAQKTIVENWGLIKKSLIERKELTPTFLKKFESFFQLKAEFPDVFVWSEMYFSGKEPDCKKLRKIGQSALSLYVSMIGYVEYHRRQRGHKDYLETKPPKWELSESVFRDLKEAERSNGVNVWNISHLIHWLGLGQNKRFELCGKDEILNHLMILDTLISSWYIDDITWYESPDRAWLRRTFKEEYDQKLNSLCDTASNIFRDEELLNHIQTLKLQAKENFDYGIISKLINENVAYRLTVKINGLDEQMMVLIKFFQDRNTGSKDGHTNWEAVWDSFPSEVKITLEQREFAQSWLSQLS</sequence>
<dbReference type="OrthoDB" id="2506705at2759"/>
<evidence type="ECO:0000313" key="1">
    <source>
        <dbReference type="EMBL" id="EFP89568.1"/>
    </source>
</evidence>
<dbReference type="RefSeq" id="XP_003333987.1">
    <property type="nucleotide sequence ID" value="XM_003333939.1"/>
</dbReference>